<sequence length="306" mass="31259">MARAGTGFRSFGVENVHRGLGSVTPRNAAAQGAASAALRWSGGGRGGAQGRSGWSLPVGVGWRAGRGTDRGGRARGRLWRSARAGAAGSGSVSAAGNSASVGVERDRVLRGAAALVPALVVVWVVGGSGGWIVGTVVGVVLTRWSANLGKADERERRSRIVHELPVTVDLLAACLKGGMPWDESVEAVAGTIGGPLGEELGAVSVQIRLGADPVRVWLDLGERLPELAPLARTAVRASRGGTALALSLGRLAQEQRRTARTAAAARARSAGIRALMPLGLCFLPAFVLLGIVPAIVGIASSMSLPW</sequence>
<evidence type="ECO:0000256" key="6">
    <source>
        <dbReference type="SAM" id="Phobius"/>
    </source>
</evidence>
<dbReference type="Pfam" id="PF00482">
    <property type="entry name" value="T2SSF"/>
    <property type="match status" value="1"/>
</dbReference>
<evidence type="ECO:0000256" key="1">
    <source>
        <dbReference type="ARBA" id="ARBA00004651"/>
    </source>
</evidence>
<dbReference type="GO" id="GO:0005886">
    <property type="term" value="C:plasma membrane"/>
    <property type="evidence" value="ECO:0007669"/>
    <property type="project" value="UniProtKB-SubCell"/>
</dbReference>
<evidence type="ECO:0000256" key="4">
    <source>
        <dbReference type="ARBA" id="ARBA00022989"/>
    </source>
</evidence>
<comment type="subcellular location">
    <subcellularLocation>
        <location evidence="1">Cell membrane</location>
        <topology evidence="1">Multi-pass membrane protein</topology>
    </subcellularLocation>
</comment>
<proteinExistence type="predicted"/>
<dbReference type="PANTHER" id="PTHR35007:SF3">
    <property type="entry name" value="POSSIBLE CONSERVED ALANINE RICH MEMBRANE PROTEIN"/>
    <property type="match status" value="1"/>
</dbReference>
<organism evidence="8 9">
    <name type="scientific">Actinomadura harenae</name>
    <dbReference type="NCBI Taxonomy" id="2483351"/>
    <lineage>
        <taxon>Bacteria</taxon>
        <taxon>Bacillati</taxon>
        <taxon>Actinomycetota</taxon>
        <taxon>Actinomycetes</taxon>
        <taxon>Streptosporangiales</taxon>
        <taxon>Thermomonosporaceae</taxon>
        <taxon>Actinomadura</taxon>
    </lineage>
</organism>
<dbReference type="Proteomes" id="UP000282674">
    <property type="component" value="Unassembled WGS sequence"/>
</dbReference>
<dbReference type="InterPro" id="IPR018076">
    <property type="entry name" value="T2SS_GspF_dom"/>
</dbReference>
<keyword evidence="2" id="KW-1003">Cell membrane</keyword>
<dbReference type="OrthoDB" id="3267562at2"/>
<feature type="domain" description="Type II secretion system protein GspF" evidence="7">
    <location>
        <begin position="169"/>
        <end position="289"/>
    </location>
</feature>
<keyword evidence="5 6" id="KW-0472">Membrane</keyword>
<protein>
    <submittedName>
        <fullName evidence="8">Type II secretion system F family protein</fullName>
    </submittedName>
</protein>
<dbReference type="PANTHER" id="PTHR35007">
    <property type="entry name" value="INTEGRAL MEMBRANE PROTEIN-RELATED"/>
    <property type="match status" value="1"/>
</dbReference>
<comment type="caution">
    <text evidence="8">The sequence shown here is derived from an EMBL/GenBank/DDBJ whole genome shotgun (WGS) entry which is preliminary data.</text>
</comment>
<evidence type="ECO:0000313" key="9">
    <source>
        <dbReference type="Proteomes" id="UP000282674"/>
    </source>
</evidence>
<keyword evidence="9" id="KW-1185">Reference proteome</keyword>
<dbReference type="AlphaFoldDB" id="A0A3M2MGE3"/>
<accession>A0A3M2MGE3</accession>
<dbReference type="EMBL" id="RFFG01000001">
    <property type="protein sequence ID" value="RMI47913.1"/>
    <property type="molecule type" value="Genomic_DNA"/>
</dbReference>
<evidence type="ECO:0000259" key="7">
    <source>
        <dbReference type="Pfam" id="PF00482"/>
    </source>
</evidence>
<evidence type="ECO:0000256" key="2">
    <source>
        <dbReference type="ARBA" id="ARBA00022475"/>
    </source>
</evidence>
<name>A0A3M2MGE3_9ACTN</name>
<keyword evidence="4 6" id="KW-1133">Transmembrane helix</keyword>
<evidence type="ECO:0000313" key="8">
    <source>
        <dbReference type="EMBL" id="RMI47913.1"/>
    </source>
</evidence>
<keyword evidence="3 6" id="KW-0812">Transmembrane</keyword>
<evidence type="ECO:0000256" key="5">
    <source>
        <dbReference type="ARBA" id="ARBA00023136"/>
    </source>
</evidence>
<feature type="transmembrane region" description="Helical" evidence="6">
    <location>
        <begin position="275"/>
        <end position="299"/>
    </location>
</feature>
<reference evidence="8 9" key="1">
    <citation type="submission" date="2018-10" db="EMBL/GenBank/DDBJ databases">
        <title>Isolation from soil.</title>
        <authorList>
            <person name="Hu J."/>
        </authorList>
    </citation>
    <scope>NUCLEOTIDE SEQUENCE [LARGE SCALE GENOMIC DNA]</scope>
    <source>
        <strain evidence="8 9">NEAU-Ht49</strain>
    </source>
</reference>
<gene>
    <name evidence="8" type="ORF">EBO15_00280</name>
</gene>
<evidence type="ECO:0000256" key="3">
    <source>
        <dbReference type="ARBA" id="ARBA00022692"/>
    </source>
</evidence>